<organism evidence="7 8">
    <name type="scientific">Massilia suwonensis</name>
    <dbReference type="NCBI Taxonomy" id="648895"/>
    <lineage>
        <taxon>Bacteria</taxon>
        <taxon>Pseudomonadati</taxon>
        <taxon>Pseudomonadota</taxon>
        <taxon>Betaproteobacteria</taxon>
        <taxon>Burkholderiales</taxon>
        <taxon>Oxalobacteraceae</taxon>
        <taxon>Telluria group</taxon>
        <taxon>Massilia</taxon>
    </lineage>
</organism>
<dbReference type="PROSITE" id="PS50112">
    <property type="entry name" value="PAS"/>
    <property type="match status" value="1"/>
</dbReference>
<feature type="coiled-coil region" evidence="1">
    <location>
        <begin position="187"/>
        <end position="214"/>
    </location>
</feature>
<dbReference type="InterPro" id="IPR001610">
    <property type="entry name" value="PAC"/>
</dbReference>
<dbReference type="InterPro" id="IPR001633">
    <property type="entry name" value="EAL_dom"/>
</dbReference>
<dbReference type="Pfam" id="PF00563">
    <property type="entry name" value="EAL"/>
    <property type="match status" value="1"/>
</dbReference>
<keyword evidence="2" id="KW-1133">Transmembrane helix</keyword>
<dbReference type="PANTHER" id="PTHR44757:SF2">
    <property type="entry name" value="BIOFILM ARCHITECTURE MAINTENANCE PROTEIN MBAA"/>
    <property type="match status" value="1"/>
</dbReference>
<evidence type="ECO:0000259" key="4">
    <source>
        <dbReference type="PROSITE" id="PS50113"/>
    </source>
</evidence>
<keyword evidence="8" id="KW-1185">Reference proteome</keyword>
<sequence length="765" mass="81741">MLDVKDIFAWRERIFSSLLSVVLVVGTLSTLAIVPFLIQQGKWPVALADTVALLWIFAVWRLKRLSYTVRVLHFLGVVFALAIVLLVSVGPASMNYLLAPPMIAAILLSLRPAMLAVAVGAASLVGLGAADFISLNVPGWEHDALKGSLVAALNYATIGVILAITCSSLLKGLSLSLADVRTFASTLETSEMALRNLNSELELTSEAVSRLNDMVLIARASDAGSTERAITFANDAFLRRTGYTRDEIVGQSLGILEGPETDPAVSARISQAMLSGQPCNAELMSYTRNGEAFWVEVEMVPFTRSGERASHWVVVGRDISERRAAAAAIKQLAFYDGLTGLPNRRLLMDRLGALVARSDPDGGIGAVLYLDLDNFKDINDARGHAAGDALLVHAAARLGQAVGPNDTVARIGGDEFVVLLDGLGPDAAQAGRAALEAAGAIRTALGAPLDLDGQAYHIGASIGVALTARAGASAHDLLREADTAMYRAKAGGRNGVVLFEAAMLDEAQHKLAIARELAQAFENGELGMHLQLQVDRHGAPAGAELLMRWQRADGTMVRPDLFIPVAESSGMIVALGQWVLRQACAAWLALNQAGHPMPLSINVSPLQFRQPDFVEQVRAILAETGAPARELIFEVTEGLLIEDIGQTITRMHELAALGIRFSIDDFGTGYSSLAYLKKMPLYEVKIDKSFMQDIPQDLSGTAIVQSILSMAGHLGLRVVAEGIETEAQARYLAGHGADMQGFLYHRPMPLAQLIERLDSADLAAA</sequence>
<dbReference type="SMART" id="SM00086">
    <property type="entry name" value="PAC"/>
    <property type="match status" value="1"/>
</dbReference>
<comment type="caution">
    <text evidence="7">The sequence shown here is derived from an EMBL/GenBank/DDBJ whole genome shotgun (WGS) entry which is preliminary data.</text>
</comment>
<evidence type="ECO:0000256" key="2">
    <source>
        <dbReference type="SAM" id="Phobius"/>
    </source>
</evidence>
<feature type="transmembrane region" description="Helical" evidence="2">
    <location>
        <begin position="72"/>
        <end position="93"/>
    </location>
</feature>
<keyword evidence="2" id="KW-0812">Transmembrane</keyword>
<dbReference type="InterPro" id="IPR052155">
    <property type="entry name" value="Biofilm_reg_signaling"/>
</dbReference>
<dbReference type="Pfam" id="PF20969">
    <property type="entry name" value="MASE11"/>
    <property type="match status" value="1"/>
</dbReference>
<feature type="transmembrane region" description="Helical" evidence="2">
    <location>
        <begin position="113"/>
        <end position="137"/>
    </location>
</feature>
<dbReference type="NCBIfam" id="TIGR00254">
    <property type="entry name" value="GGDEF"/>
    <property type="match status" value="1"/>
</dbReference>
<dbReference type="PROSITE" id="PS50883">
    <property type="entry name" value="EAL"/>
    <property type="match status" value="1"/>
</dbReference>
<proteinExistence type="predicted"/>
<feature type="transmembrane region" description="Helical" evidence="2">
    <location>
        <begin position="149"/>
        <end position="170"/>
    </location>
</feature>
<dbReference type="EMBL" id="JBHSMR010000001">
    <property type="protein sequence ID" value="MFC5476598.1"/>
    <property type="molecule type" value="Genomic_DNA"/>
</dbReference>
<dbReference type="SMART" id="SM00091">
    <property type="entry name" value="PAS"/>
    <property type="match status" value="1"/>
</dbReference>
<dbReference type="InterPro" id="IPR043128">
    <property type="entry name" value="Rev_trsase/Diguanyl_cyclase"/>
</dbReference>
<evidence type="ECO:0000259" key="5">
    <source>
        <dbReference type="PROSITE" id="PS50883"/>
    </source>
</evidence>
<dbReference type="RefSeq" id="WP_379750733.1">
    <property type="nucleotide sequence ID" value="NZ_JBHSMR010000001.1"/>
</dbReference>
<name>A0ABW0MF96_9BURK</name>
<evidence type="ECO:0000259" key="6">
    <source>
        <dbReference type="PROSITE" id="PS50887"/>
    </source>
</evidence>
<dbReference type="CDD" id="cd01948">
    <property type="entry name" value="EAL"/>
    <property type="match status" value="1"/>
</dbReference>
<reference evidence="8" key="1">
    <citation type="journal article" date="2019" name="Int. J. Syst. Evol. Microbiol.">
        <title>The Global Catalogue of Microorganisms (GCM) 10K type strain sequencing project: providing services to taxonomists for standard genome sequencing and annotation.</title>
        <authorList>
            <consortium name="The Broad Institute Genomics Platform"/>
            <consortium name="The Broad Institute Genome Sequencing Center for Infectious Disease"/>
            <person name="Wu L."/>
            <person name="Ma J."/>
        </authorList>
    </citation>
    <scope>NUCLEOTIDE SEQUENCE [LARGE SCALE GENOMIC DNA]</scope>
    <source>
        <strain evidence="8">CCUG 43111</strain>
    </source>
</reference>
<dbReference type="InterPro" id="IPR035965">
    <property type="entry name" value="PAS-like_dom_sf"/>
</dbReference>
<dbReference type="InterPro" id="IPR000014">
    <property type="entry name" value="PAS"/>
</dbReference>
<dbReference type="SUPFAM" id="SSF55785">
    <property type="entry name" value="PYP-like sensor domain (PAS domain)"/>
    <property type="match status" value="1"/>
</dbReference>
<dbReference type="Gene3D" id="3.30.450.20">
    <property type="entry name" value="PAS domain"/>
    <property type="match status" value="1"/>
</dbReference>
<feature type="domain" description="PAS" evidence="3">
    <location>
        <begin position="200"/>
        <end position="276"/>
    </location>
</feature>
<feature type="transmembrane region" description="Helical" evidence="2">
    <location>
        <begin position="14"/>
        <end position="37"/>
    </location>
</feature>
<feature type="domain" description="GGDEF" evidence="6">
    <location>
        <begin position="363"/>
        <end position="501"/>
    </location>
</feature>
<dbReference type="CDD" id="cd00130">
    <property type="entry name" value="PAS"/>
    <property type="match status" value="1"/>
</dbReference>
<gene>
    <name evidence="7" type="ORF">ACFPQ5_00240</name>
</gene>
<dbReference type="CDD" id="cd01949">
    <property type="entry name" value="GGDEF"/>
    <property type="match status" value="1"/>
</dbReference>
<dbReference type="Pfam" id="PF00990">
    <property type="entry name" value="GGDEF"/>
    <property type="match status" value="1"/>
</dbReference>
<feature type="transmembrane region" description="Helical" evidence="2">
    <location>
        <begin position="43"/>
        <end position="60"/>
    </location>
</feature>
<dbReference type="PROSITE" id="PS50113">
    <property type="entry name" value="PAC"/>
    <property type="match status" value="1"/>
</dbReference>
<dbReference type="InterPro" id="IPR000700">
    <property type="entry name" value="PAS-assoc_C"/>
</dbReference>
<keyword evidence="2" id="KW-0472">Membrane</keyword>
<dbReference type="InterPro" id="IPR000160">
    <property type="entry name" value="GGDEF_dom"/>
</dbReference>
<dbReference type="SUPFAM" id="SSF141868">
    <property type="entry name" value="EAL domain-like"/>
    <property type="match status" value="1"/>
</dbReference>
<feature type="domain" description="EAL" evidence="5">
    <location>
        <begin position="510"/>
        <end position="761"/>
    </location>
</feature>
<dbReference type="InterPro" id="IPR035919">
    <property type="entry name" value="EAL_sf"/>
</dbReference>
<dbReference type="SUPFAM" id="SSF55073">
    <property type="entry name" value="Nucleotide cyclase"/>
    <property type="match status" value="1"/>
</dbReference>
<dbReference type="Gene3D" id="3.30.70.270">
    <property type="match status" value="1"/>
</dbReference>
<dbReference type="InterPro" id="IPR048437">
    <property type="entry name" value="MASE11"/>
</dbReference>
<dbReference type="InterPro" id="IPR029787">
    <property type="entry name" value="Nucleotide_cyclase"/>
</dbReference>
<dbReference type="Gene3D" id="3.20.20.450">
    <property type="entry name" value="EAL domain"/>
    <property type="match status" value="1"/>
</dbReference>
<dbReference type="PROSITE" id="PS50887">
    <property type="entry name" value="GGDEF"/>
    <property type="match status" value="1"/>
</dbReference>
<keyword evidence="1" id="KW-0175">Coiled coil</keyword>
<dbReference type="SMART" id="SM00052">
    <property type="entry name" value="EAL"/>
    <property type="match status" value="1"/>
</dbReference>
<dbReference type="PANTHER" id="PTHR44757">
    <property type="entry name" value="DIGUANYLATE CYCLASE DGCP"/>
    <property type="match status" value="1"/>
</dbReference>
<dbReference type="Pfam" id="PF13426">
    <property type="entry name" value="PAS_9"/>
    <property type="match status" value="1"/>
</dbReference>
<dbReference type="SMART" id="SM00267">
    <property type="entry name" value="GGDEF"/>
    <property type="match status" value="1"/>
</dbReference>
<evidence type="ECO:0000313" key="7">
    <source>
        <dbReference type="EMBL" id="MFC5476598.1"/>
    </source>
</evidence>
<accession>A0ABW0MF96</accession>
<feature type="domain" description="PAC" evidence="4">
    <location>
        <begin position="279"/>
        <end position="331"/>
    </location>
</feature>
<dbReference type="Proteomes" id="UP001596101">
    <property type="component" value="Unassembled WGS sequence"/>
</dbReference>
<evidence type="ECO:0000313" key="8">
    <source>
        <dbReference type="Proteomes" id="UP001596101"/>
    </source>
</evidence>
<evidence type="ECO:0000256" key="1">
    <source>
        <dbReference type="SAM" id="Coils"/>
    </source>
</evidence>
<protein>
    <submittedName>
        <fullName evidence="7">Bifunctional diguanylate cyclase/phosphodiesterase</fullName>
    </submittedName>
</protein>
<evidence type="ECO:0000259" key="3">
    <source>
        <dbReference type="PROSITE" id="PS50112"/>
    </source>
</evidence>
<dbReference type="NCBIfam" id="TIGR00229">
    <property type="entry name" value="sensory_box"/>
    <property type="match status" value="1"/>
</dbReference>